<dbReference type="SUPFAM" id="SSF51735">
    <property type="entry name" value="NAD(P)-binding Rossmann-fold domains"/>
    <property type="match status" value="1"/>
</dbReference>
<protein>
    <submittedName>
        <fullName evidence="3">4-carboxy-2-hydroxymuconate-6-semialdehyde dehydrogenase</fullName>
        <ecNumber evidence="3">1.1.1.312</ecNumber>
    </submittedName>
</protein>
<dbReference type="EMBL" id="CP029803">
    <property type="protein sequence ID" value="AWT59291.1"/>
    <property type="molecule type" value="Genomic_DNA"/>
</dbReference>
<dbReference type="InterPro" id="IPR036291">
    <property type="entry name" value="NAD(P)-bd_dom_sf"/>
</dbReference>
<feature type="domain" description="GFO/IDH/MocA-like oxidoreductase" evidence="2">
    <location>
        <begin position="134"/>
        <end position="241"/>
    </location>
</feature>
<proteinExistence type="predicted"/>
<dbReference type="Gene3D" id="3.30.360.10">
    <property type="entry name" value="Dihydrodipicolinate Reductase, domain 2"/>
    <property type="match status" value="1"/>
</dbReference>
<dbReference type="InterPro" id="IPR051450">
    <property type="entry name" value="Gfo/Idh/MocA_Oxidoreductases"/>
</dbReference>
<dbReference type="EC" id="1.1.1.312" evidence="3"/>
<dbReference type="InterPro" id="IPR000683">
    <property type="entry name" value="Gfo/Idh/MocA-like_OxRdtase_N"/>
</dbReference>
<evidence type="ECO:0000259" key="1">
    <source>
        <dbReference type="Pfam" id="PF01408"/>
    </source>
</evidence>
<evidence type="ECO:0000259" key="2">
    <source>
        <dbReference type="Pfam" id="PF22725"/>
    </source>
</evidence>
<dbReference type="InterPro" id="IPR055170">
    <property type="entry name" value="GFO_IDH_MocA-like_dom"/>
</dbReference>
<dbReference type="Gene3D" id="3.40.50.720">
    <property type="entry name" value="NAD(P)-binding Rossmann-like Domain"/>
    <property type="match status" value="1"/>
</dbReference>
<dbReference type="Pfam" id="PF22725">
    <property type="entry name" value="GFO_IDH_MocA_C3"/>
    <property type="match status" value="1"/>
</dbReference>
<gene>
    <name evidence="3" type="primary">ligC</name>
    <name evidence="3" type="ORF">DF168_00473</name>
</gene>
<sequence>MKNLRTAVIGCGARGEGHIRALESFDDVDIVAICDPVDRAREAACRSHQIEKGYAAIEDLLSKEELDAIVVATPAHLNASVAKLCLEEGIDTLLEKPPGLSVPECVELRDISIRTGAKGMVGWNRRFNPLIVEAKALIAERGPVTQLVGEFHKSIQRTLDSEVFGEELMDNLLLETPIHAIDTMTFLAQSKVAEVHSFVRRATSIYKDVHAALVVFENECVASIIANYTTDARLERYEVHGCGISAYLEGVKQGVVYCDGTQKELDGSNSQKSTNDQDRFFLDCVKSGRPIGYPAANLDAAVESMSLCAKILDGLRE</sequence>
<organism evidence="3 4">
    <name type="scientific">Candidatus Moanibacter tarae</name>
    <dbReference type="NCBI Taxonomy" id="2200854"/>
    <lineage>
        <taxon>Bacteria</taxon>
        <taxon>Pseudomonadati</taxon>
        <taxon>Verrucomicrobiota</taxon>
        <taxon>Opitutia</taxon>
        <taxon>Puniceicoccales</taxon>
        <taxon>Puniceicoccales incertae sedis</taxon>
        <taxon>Candidatus Moanibacter</taxon>
    </lineage>
</organism>
<dbReference type="GO" id="GO:0000166">
    <property type="term" value="F:nucleotide binding"/>
    <property type="evidence" value="ECO:0007669"/>
    <property type="project" value="InterPro"/>
</dbReference>
<dbReference type="Proteomes" id="UP000247465">
    <property type="component" value="Chromosome"/>
</dbReference>
<keyword evidence="3" id="KW-0560">Oxidoreductase</keyword>
<accession>A0A2Z4ABP3</accession>
<dbReference type="AlphaFoldDB" id="A0A2Z4ABP3"/>
<dbReference type="Pfam" id="PF01408">
    <property type="entry name" value="GFO_IDH_MocA"/>
    <property type="match status" value="1"/>
</dbReference>
<name>A0A2Z4ABP3_9BACT</name>
<reference evidence="3 4" key="1">
    <citation type="submission" date="2018-06" db="EMBL/GenBank/DDBJ databases">
        <title>Draft Genome Sequence of a Novel Marine Bacterium Related to the Verrucomicrobia.</title>
        <authorList>
            <person name="Vosseberg J."/>
            <person name="Martijn J."/>
            <person name="Ettema T.J.G."/>
        </authorList>
    </citation>
    <scope>NUCLEOTIDE SEQUENCE [LARGE SCALE GENOMIC DNA]</scope>
    <source>
        <strain evidence="3">TARA_B100001123</strain>
    </source>
</reference>
<dbReference type="KEGG" id="mtar:DF168_00473"/>
<dbReference type="GO" id="GO:0050606">
    <property type="term" value="F:4-carboxy-2-hydroxymuconate semialdehyde hemiacetal dehydrogenase activity"/>
    <property type="evidence" value="ECO:0007669"/>
    <property type="project" value="UniProtKB-EC"/>
</dbReference>
<evidence type="ECO:0000313" key="4">
    <source>
        <dbReference type="Proteomes" id="UP000247465"/>
    </source>
</evidence>
<feature type="domain" description="Gfo/Idh/MocA-like oxidoreductase N-terminal" evidence="1">
    <location>
        <begin position="4"/>
        <end position="122"/>
    </location>
</feature>
<dbReference type="SUPFAM" id="SSF55347">
    <property type="entry name" value="Glyceraldehyde-3-phosphate dehydrogenase-like, C-terminal domain"/>
    <property type="match status" value="1"/>
</dbReference>
<dbReference type="PANTHER" id="PTHR43377">
    <property type="entry name" value="BILIVERDIN REDUCTASE A"/>
    <property type="match status" value="1"/>
</dbReference>
<evidence type="ECO:0000313" key="3">
    <source>
        <dbReference type="EMBL" id="AWT59291.1"/>
    </source>
</evidence>
<dbReference type="PANTHER" id="PTHR43377:SF1">
    <property type="entry name" value="BILIVERDIN REDUCTASE A"/>
    <property type="match status" value="1"/>
</dbReference>